<dbReference type="GO" id="GO:0000155">
    <property type="term" value="F:phosphorelay sensor kinase activity"/>
    <property type="evidence" value="ECO:0007669"/>
    <property type="project" value="InterPro"/>
</dbReference>
<keyword evidence="6" id="KW-0808">Transferase</keyword>
<dbReference type="SUPFAM" id="SSF47384">
    <property type="entry name" value="Homodimeric domain of signal transducing histidine kinase"/>
    <property type="match status" value="1"/>
</dbReference>
<accession>A0A5S3PS56</accession>
<dbReference type="Gene3D" id="1.10.287.130">
    <property type="match status" value="1"/>
</dbReference>
<dbReference type="InterPro" id="IPR036097">
    <property type="entry name" value="HisK_dim/P_sf"/>
</dbReference>
<organism evidence="15 16">
    <name type="scientific">Maribacter algarum</name>
    <name type="common">ex Zhang et al. 2020</name>
    <dbReference type="NCBI Taxonomy" id="2578118"/>
    <lineage>
        <taxon>Bacteria</taxon>
        <taxon>Pseudomonadati</taxon>
        <taxon>Bacteroidota</taxon>
        <taxon>Flavobacteriia</taxon>
        <taxon>Flavobacteriales</taxon>
        <taxon>Flavobacteriaceae</taxon>
        <taxon>Maribacter</taxon>
    </lineage>
</organism>
<dbReference type="Pfam" id="PF02518">
    <property type="entry name" value="HATPase_c"/>
    <property type="match status" value="1"/>
</dbReference>
<evidence type="ECO:0000313" key="16">
    <source>
        <dbReference type="Proteomes" id="UP000310314"/>
    </source>
</evidence>
<keyword evidence="4" id="KW-1003">Cell membrane</keyword>
<dbReference type="RefSeq" id="WP_138658533.1">
    <property type="nucleotide sequence ID" value="NZ_VATY01000002.1"/>
</dbReference>
<evidence type="ECO:0000256" key="13">
    <source>
        <dbReference type="SAM" id="Phobius"/>
    </source>
</evidence>
<dbReference type="EC" id="2.7.13.3" evidence="3"/>
<dbReference type="InterPro" id="IPR019734">
    <property type="entry name" value="TPR_rpt"/>
</dbReference>
<evidence type="ECO:0000256" key="8">
    <source>
        <dbReference type="ARBA" id="ARBA00022777"/>
    </source>
</evidence>
<evidence type="ECO:0000313" key="15">
    <source>
        <dbReference type="EMBL" id="TMM57514.1"/>
    </source>
</evidence>
<name>A0A5S3PS56_9FLAO</name>
<dbReference type="InterPro" id="IPR004358">
    <property type="entry name" value="Sig_transdc_His_kin-like_C"/>
</dbReference>
<dbReference type="InterPro" id="IPR003594">
    <property type="entry name" value="HATPase_dom"/>
</dbReference>
<evidence type="ECO:0000256" key="5">
    <source>
        <dbReference type="ARBA" id="ARBA00022553"/>
    </source>
</evidence>
<keyword evidence="13" id="KW-0812">Transmembrane</keyword>
<dbReference type="Gene3D" id="1.25.40.10">
    <property type="entry name" value="Tetratricopeptide repeat domain"/>
    <property type="match status" value="2"/>
</dbReference>
<comment type="catalytic activity">
    <reaction evidence="1">
        <text>ATP + protein L-histidine = ADP + protein N-phospho-L-histidine.</text>
        <dbReference type="EC" id="2.7.13.3"/>
    </reaction>
</comment>
<evidence type="ECO:0000256" key="1">
    <source>
        <dbReference type="ARBA" id="ARBA00000085"/>
    </source>
</evidence>
<proteinExistence type="predicted"/>
<evidence type="ECO:0000256" key="11">
    <source>
        <dbReference type="ARBA" id="ARBA00023136"/>
    </source>
</evidence>
<keyword evidence="5" id="KW-0597">Phosphoprotein</keyword>
<dbReference type="Pfam" id="PF13181">
    <property type="entry name" value="TPR_8"/>
    <property type="match status" value="1"/>
</dbReference>
<feature type="repeat" description="TPR" evidence="12">
    <location>
        <begin position="102"/>
        <end position="135"/>
    </location>
</feature>
<dbReference type="InterPro" id="IPR003661">
    <property type="entry name" value="HisK_dim/P_dom"/>
</dbReference>
<dbReference type="PROSITE" id="PS50109">
    <property type="entry name" value="HIS_KIN"/>
    <property type="match status" value="1"/>
</dbReference>
<feature type="transmembrane region" description="Helical" evidence="13">
    <location>
        <begin position="415"/>
        <end position="433"/>
    </location>
</feature>
<dbReference type="PRINTS" id="PR00344">
    <property type="entry name" value="BCTRLSENSOR"/>
</dbReference>
<keyword evidence="13" id="KW-1133">Transmembrane helix</keyword>
<evidence type="ECO:0000256" key="9">
    <source>
        <dbReference type="ARBA" id="ARBA00022840"/>
    </source>
</evidence>
<dbReference type="Proteomes" id="UP000310314">
    <property type="component" value="Unassembled WGS sequence"/>
</dbReference>
<evidence type="ECO:0000259" key="14">
    <source>
        <dbReference type="PROSITE" id="PS50109"/>
    </source>
</evidence>
<keyword evidence="16" id="KW-1185">Reference proteome</keyword>
<dbReference type="PANTHER" id="PTHR43711:SF31">
    <property type="entry name" value="HISTIDINE KINASE"/>
    <property type="match status" value="1"/>
</dbReference>
<keyword evidence="9" id="KW-0067">ATP-binding</keyword>
<reference evidence="15 16" key="1">
    <citation type="submission" date="2019-05" db="EMBL/GenBank/DDBJ databases">
        <authorList>
            <person name="Zhang J.-Y."/>
            <person name="Feg X."/>
            <person name="Du Z.-J."/>
        </authorList>
    </citation>
    <scope>NUCLEOTIDE SEQUENCE [LARGE SCALE GENOMIC DNA]</scope>
    <source>
        <strain evidence="15 16">RZ26</strain>
    </source>
</reference>
<evidence type="ECO:0000256" key="3">
    <source>
        <dbReference type="ARBA" id="ARBA00012438"/>
    </source>
</evidence>
<comment type="subcellular location">
    <subcellularLocation>
        <location evidence="2">Cell membrane</location>
    </subcellularLocation>
</comment>
<dbReference type="FunFam" id="3.30.565.10:FF:000023">
    <property type="entry name" value="PAS domain-containing sensor histidine kinase"/>
    <property type="match status" value="1"/>
</dbReference>
<keyword evidence="11 13" id="KW-0472">Membrane</keyword>
<keyword evidence="8 15" id="KW-0418">Kinase</keyword>
<dbReference type="GO" id="GO:0005524">
    <property type="term" value="F:ATP binding"/>
    <property type="evidence" value="ECO:0007669"/>
    <property type="project" value="UniProtKB-KW"/>
</dbReference>
<dbReference type="PANTHER" id="PTHR43711">
    <property type="entry name" value="TWO-COMPONENT HISTIDINE KINASE"/>
    <property type="match status" value="1"/>
</dbReference>
<sequence length="697" mass="78757">MNLTKINSLSSNNSAKIFFVFILGAFLCSNISNGQQNVRDSIVELLQKNKSNKGLTEKDSVQVDLLNKLGQNLRFYKADSLLRVAEQALNHSKTINYTRGHIVALGNIGDYYSDKGNHEKAIQNYKAALEIANETKKTDLILGAQNQLANQFTFHRDYAQALEEYLTGIEIATDADNKHMLAVLNENIALLYADQRDYEQALVYFKIVKKLNEEIGDEVLTAFTTSNMADTYADMGNLEYAMYHITTSIAVFEKHELMDWLAFGYEVKGKTYLKQGKYKWAIFWYNQSQSLHTKSVEDERSEISLLNGIAEANIGLKKDSISEKYALSALEISSRLNENNGVQKSAEILYRVSKKRGDYINALSYHELFQRLSDTIAKNGSEKNLLMLKTKMNHEQQKKSLIEANEKALAKQKNYVYASLAFLLILAVITLLVRRNEKIQKNLNKELHTKKADLEKNEIELRAINETKDKMFSIIGHDLRGPIGAFQGLLQLLKNGEINQTEFLQFVPKLRTDIDNISFTLNNLLSWGQTQMNGTITQPTVVSLENLVKDNVNLLSEIAGNKSIKMISQLGENTLAWSDADQIDIVIRNLMSNALKFTPKNGMVTIDAKEKSNHWEVSVRDTGVGIDEETRDRIFAKNSNVTTYGTENEKGTGLGLSLCKEMVENNNGTIWVESVLRKGTCFYFTVPKAKKTFQQAS</sequence>
<dbReference type="InterPro" id="IPR005467">
    <property type="entry name" value="His_kinase_dom"/>
</dbReference>
<evidence type="ECO:0000256" key="4">
    <source>
        <dbReference type="ARBA" id="ARBA00022475"/>
    </source>
</evidence>
<dbReference type="InterPro" id="IPR011990">
    <property type="entry name" value="TPR-like_helical_dom_sf"/>
</dbReference>
<dbReference type="GO" id="GO:0005886">
    <property type="term" value="C:plasma membrane"/>
    <property type="evidence" value="ECO:0007669"/>
    <property type="project" value="UniProtKB-SubCell"/>
</dbReference>
<dbReference type="CDD" id="cd00082">
    <property type="entry name" value="HisKA"/>
    <property type="match status" value="1"/>
</dbReference>
<evidence type="ECO:0000256" key="10">
    <source>
        <dbReference type="ARBA" id="ARBA00023012"/>
    </source>
</evidence>
<dbReference type="SMART" id="SM00387">
    <property type="entry name" value="HATPase_c"/>
    <property type="match status" value="1"/>
</dbReference>
<dbReference type="AlphaFoldDB" id="A0A5S3PS56"/>
<gene>
    <name evidence="15" type="ORF">FEE95_13615</name>
</gene>
<dbReference type="OrthoDB" id="9810447at2"/>
<dbReference type="Gene3D" id="3.30.565.10">
    <property type="entry name" value="Histidine kinase-like ATPase, C-terminal domain"/>
    <property type="match status" value="1"/>
</dbReference>
<comment type="caution">
    <text evidence="15">The sequence shown here is derived from an EMBL/GenBank/DDBJ whole genome shotgun (WGS) entry which is preliminary data.</text>
</comment>
<dbReference type="SUPFAM" id="SSF48452">
    <property type="entry name" value="TPR-like"/>
    <property type="match status" value="2"/>
</dbReference>
<evidence type="ECO:0000256" key="7">
    <source>
        <dbReference type="ARBA" id="ARBA00022741"/>
    </source>
</evidence>
<protein>
    <recommendedName>
        <fullName evidence="3">histidine kinase</fullName>
        <ecNumber evidence="3">2.7.13.3</ecNumber>
    </recommendedName>
</protein>
<keyword evidence="7" id="KW-0547">Nucleotide-binding</keyword>
<dbReference type="SMART" id="SM00028">
    <property type="entry name" value="TPR"/>
    <property type="match status" value="5"/>
</dbReference>
<dbReference type="InterPro" id="IPR036890">
    <property type="entry name" value="HATPase_C_sf"/>
</dbReference>
<keyword evidence="10" id="KW-0902">Two-component regulatory system</keyword>
<evidence type="ECO:0000256" key="6">
    <source>
        <dbReference type="ARBA" id="ARBA00022679"/>
    </source>
</evidence>
<dbReference type="SUPFAM" id="SSF55874">
    <property type="entry name" value="ATPase domain of HSP90 chaperone/DNA topoisomerase II/histidine kinase"/>
    <property type="match status" value="1"/>
</dbReference>
<dbReference type="PROSITE" id="PS50005">
    <property type="entry name" value="TPR"/>
    <property type="match status" value="1"/>
</dbReference>
<evidence type="ECO:0000256" key="12">
    <source>
        <dbReference type="PROSITE-ProRule" id="PRU00339"/>
    </source>
</evidence>
<dbReference type="EMBL" id="VATY01000002">
    <property type="protein sequence ID" value="TMM57514.1"/>
    <property type="molecule type" value="Genomic_DNA"/>
</dbReference>
<evidence type="ECO:0000256" key="2">
    <source>
        <dbReference type="ARBA" id="ARBA00004236"/>
    </source>
</evidence>
<keyword evidence="12" id="KW-0802">TPR repeat</keyword>
<dbReference type="InterPro" id="IPR050736">
    <property type="entry name" value="Sensor_HK_Regulatory"/>
</dbReference>
<feature type="domain" description="Histidine kinase" evidence="14">
    <location>
        <begin position="474"/>
        <end position="690"/>
    </location>
</feature>
<dbReference type="SMART" id="SM00388">
    <property type="entry name" value="HisKA"/>
    <property type="match status" value="1"/>
</dbReference>